<dbReference type="PANTHER" id="PTHR11122:SF13">
    <property type="entry name" value="GLUCOSE-6-PHOSPHATE 1-EPIMERASE"/>
    <property type="match status" value="1"/>
</dbReference>
<reference evidence="5 6" key="1">
    <citation type="submission" date="2019-05" db="EMBL/GenBank/DDBJ databases">
        <title>Georgenia *** sp. nov., and Georgenia *** sp. nov., isolated from the intestinal contents of plateau pika (Ochotona curzoniae) in the Qinghai-Tibet plateau of China.</title>
        <authorList>
            <person name="Tian Z."/>
        </authorList>
    </citation>
    <scope>NUCLEOTIDE SEQUENCE [LARGE SCALE GENOMIC DNA]</scope>
    <source>
        <strain evidence="5 6">Z294</strain>
    </source>
</reference>
<comment type="similarity">
    <text evidence="2 4">Belongs to the glucose-6-phosphate 1-epimerase family.</text>
</comment>
<keyword evidence="6" id="KW-1185">Reference proteome</keyword>
<evidence type="ECO:0000256" key="1">
    <source>
        <dbReference type="ARBA" id="ARBA00001096"/>
    </source>
</evidence>
<dbReference type="EMBL" id="CP040899">
    <property type="protein sequence ID" value="QDB80552.1"/>
    <property type="molecule type" value="Genomic_DNA"/>
</dbReference>
<evidence type="ECO:0000256" key="2">
    <source>
        <dbReference type="ARBA" id="ARBA00005866"/>
    </source>
</evidence>
<dbReference type="RefSeq" id="WP_139072293.1">
    <property type="nucleotide sequence ID" value="NZ_CP040899.1"/>
</dbReference>
<dbReference type="PIRSF" id="PIRSF016020">
    <property type="entry name" value="PHexose_mutarotase"/>
    <property type="match status" value="1"/>
</dbReference>
<evidence type="ECO:0000313" key="5">
    <source>
        <dbReference type="EMBL" id="QDB80552.1"/>
    </source>
</evidence>
<sequence length="300" mass="31325">MTSTAADLPESVTLAEGEGGLPVVRVATALATGELYLQGAHVTAWTPAGADPVIWMSGASHFAPGEPIRGGIPICFPWFGPGREPGLAPPAHGFARLAPWRLEAAEERDGAVTLTLRLTDADAAGVPAAASWPHPFTATCTVTFGRELTVALTVRNTGPEEISYEEALHTYLAVSDVRTTTVDGLDGATYLDKAPGAGPDLLTQEGEVTFTGETDRVYASTATAVVVDEGAGRRIGVDKDGSANTVVWNPWVDKAAAMPDYGDDEWPSMVCVETANALGDAVVLALGEEHTTTARITVTR</sequence>
<dbReference type="EC" id="5.1.3.15" evidence="4"/>
<dbReference type="SUPFAM" id="SSF74650">
    <property type="entry name" value="Galactose mutarotase-like"/>
    <property type="match status" value="1"/>
</dbReference>
<dbReference type="Gene3D" id="2.70.98.10">
    <property type="match status" value="1"/>
</dbReference>
<dbReference type="Proteomes" id="UP000313948">
    <property type="component" value="Chromosome"/>
</dbReference>
<proteinExistence type="inferred from homology"/>
<dbReference type="InterPro" id="IPR008183">
    <property type="entry name" value="Aldose_1/G6P_1-epimerase"/>
</dbReference>
<evidence type="ECO:0000256" key="3">
    <source>
        <dbReference type="ARBA" id="ARBA00023235"/>
    </source>
</evidence>
<dbReference type="Pfam" id="PF01263">
    <property type="entry name" value="Aldose_epim"/>
    <property type="match status" value="1"/>
</dbReference>
<gene>
    <name evidence="5" type="ORF">FE251_15125</name>
</gene>
<dbReference type="InterPro" id="IPR025532">
    <property type="entry name" value="G6P_1-epimerase"/>
</dbReference>
<evidence type="ECO:0000256" key="4">
    <source>
        <dbReference type="PIRNR" id="PIRNR016020"/>
    </source>
</evidence>
<name>A0ABX5VQ21_9MICO</name>
<dbReference type="InterPro" id="IPR014718">
    <property type="entry name" value="GH-type_carb-bd"/>
</dbReference>
<organism evidence="5 6">
    <name type="scientific">Georgenia wutianyii</name>
    <dbReference type="NCBI Taxonomy" id="2585135"/>
    <lineage>
        <taxon>Bacteria</taxon>
        <taxon>Bacillati</taxon>
        <taxon>Actinomycetota</taxon>
        <taxon>Actinomycetes</taxon>
        <taxon>Micrococcales</taxon>
        <taxon>Bogoriellaceae</taxon>
        <taxon>Georgenia</taxon>
    </lineage>
</organism>
<dbReference type="InterPro" id="IPR011013">
    <property type="entry name" value="Gal_mutarotase_sf_dom"/>
</dbReference>
<dbReference type="CDD" id="cd09020">
    <property type="entry name" value="D-hex-6-P-epi_like"/>
    <property type="match status" value="1"/>
</dbReference>
<keyword evidence="3 4" id="KW-0413">Isomerase</keyword>
<accession>A0ABX5VQ21</accession>
<protein>
    <recommendedName>
        <fullName evidence="4">Putative glucose-6-phosphate 1-epimerase</fullName>
        <ecNumber evidence="4">5.1.3.15</ecNumber>
    </recommendedName>
</protein>
<comment type="catalytic activity">
    <reaction evidence="1">
        <text>alpha-D-glucose 6-phosphate = beta-D-glucose 6-phosphate</text>
        <dbReference type="Rhea" id="RHEA:16249"/>
        <dbReference type="ChEBI" id="CHEBI:58225"/>
        <dbReference type="ChEBI" id="CHEBI:58247"/>
        <dbReference type="EC" id="5.1.3.15"/>
    </reaction>
</comment>
<dbReference type="PANTHER" id="PTHR11122">
    <property type="entry name" value="APOSPORY-ASSOCIATED PROTEIN C-RELATED"/>
    <property type="match status" value="1"/>
</dbReference>
<evidence type="ECO:0000313" key="6">
    <source>
        <dbReference type="Proteomes" id="UP000313948"/>
    </source>
</evidence>